<accession>A0A517NQV4</accession>
<feature type="chain" id="PRO_5022019462" description="Cytochrome c domain-containing protein" evidence="1">
    <location>
        <begin position="20"/>
        <end position="425"/>
    </location>
</feature>
<sequence precursor="true">MFRMIVAAALMMASQIAVAQLSFDLPPIEYSTTAPTDPVAKLNAKVASGDLVLQRDAKFGYLPALLEVLQIPLSSQTLVFSKTSMQRHLISPANPRAIYFNDQTYVGWVPHGEVIEISSTDPMLGTTFYTIEQYSPRRQMRISRRTERCLFCHASSDTGRVPGLLMQSTYTDLDGHRVMPVDSIWPKSSGPLQTRWGGWFATGTHGQQSHLGNLMIDSGDIVTDDIELNNGNVSELSKWFDVTTYPSPHSDLVALMVLEHQVTMHNRLTDTNHRVRHLIRSAEITNQEQGRVKSFLTAEEIIMIDQLAEDLVDTLLMVGALKFSEPVLGSSQFGKEFSAIGPVSAKGKSLRTLDLQRRLFRYPCSYLIYSDSFAALPEQVKTQSIKRLAAVLNGVDVREKYSHLSSEDRVAIREILRSTKPEFAL</sequence>
<name>A0A517NQV4_9BACT</name>
<organism evidence="2 3">
    <name type="scientific">Stieleria marina</name>
    <dbReference type="NCBI Taxonomy" id="1930275"/>
    <lineage>
        <taxon>Bacteria</taxon>
        <taxon>Pseudomonadati</taxon>
        <taxon>Planctomycetota</taxon>
        <taxon>Planctomycetia</taxon>
        <taxon>Pirellulales</taxon>
        <taxon>Pirellulaceae</taxon>
        <taxon>Stieleria</taxon>
    </lineage>
</organism>
<dbReference type="Proteomes" id="UP000319817">
    <property type="component" value="Chromosome"/>
</dbReference>
<evidence type="ECO:0000313" key="2">
    <source>
        <dbReference type="EMBL" id="QDT09500.1"/>
    </source>
</evidence>
<keyword evidence="3" id="KW-1185">Reference proteome</keyword>
<proteinExistence type="predicted"/>
<evidence type="ECO:0008006" key="4">
    <source>
        <dbReference type="Google" id="ProtNLM"/>
    </source>
</evidence>
<protein>
    <recommendedName>
        <fullName evidence="4">Cytochrome c domain-containing protein</fullName>
    </recommendedName>
</protein>
<keyword evidence="1" id="KW-0732">Signal</keyword>
<evidence type="ECO:0000313" key="3">
    <source>
        <dbReference type="Proteomes" id="UP000319817"/>
    </source>
</evidence>
<reference evidence="2 3" key="1">
    <citation type="submission" date="2019-02" db="EMBL/GenBank/DDBJ databases">
        <title>Deep-cultivation of Planctomycetes and their phenomic and genomic characterization uncovers novel biology.</title>
        <authorList>
            <person name="Wiegand S."/>
            <person name="Jogler M."/>
            <person name="Boedeker C."/>
            <person name="Pinto D."/>
            <person name="Vollmers J."/>
            <person name="Rivas-Marin E."/>
            <person name="Kohn T."/>
            <person name="Peeters S.H."/>
            <person name="Heuer A."/>
            <person name="Rast P."/>
            <person name="Oberbeckmann S."/>
            <person name="Bunk B."/>
            <person name="Jeske O."/>
            <person name="Meyerdierks A."/>
            <person name="Storesund J.E."/>
            <person name="Kallscheuer N."/>
            <person name="Luecker S."/>
            <person name="Lage O.M."/>
            <person name="Pohl T."/>
            <person name="Merkel B.J."/>
            <person name="Hornburger P."/>
            <person name="Mueller R.-W."/>
            <person name="Bruemmer F."/>
            <person name="Labrenz M."/>
            <person name="Spormann A.M."/>
            <person name="Op den Camp H."/>
            <person name="Overmann J."/>
            <person name="Amann R."/>
            <person name="Jetten M.S.M."/>
            <person name="Mascher T."/>
            <person name="Medema M.H."/>
            <person name="Devos D.P."/>
            <person name="Kaster A.-K."/>
            <person name="Ovreas L."/>
            <person name="Rohde M."/>
            <person name="Galperin M.Y."/>
            <person name="Jogler C."/>
        </authorList>
    </citation>
    <scope>NUCLEOTIDE SEQUENCE [LARGE SCALE GENOMIC DNA]</scope>
    <source>
        <strain evidence="2 3">K23_9</strain>
    </source>
</reference>
<dbReference type="AlphaFoldDB" id="A0A517NQV4"/>
<dbReference type="OrthoDB" id="255782at2"/>
<evidence type="ECO:0000256" key="1">
    <source>
        <dbReference type="SAM" id="SignalP"/>
    </source>
</evidence>
<dbReference type="EMBL" id="CP036526">
    <property type="protein sequence ID" value="QDT09500.1"/>
    <property type="molecule type" value="Genomic_DNA"/>
</dbReference>
<feature type="signal peptide" evidence="1">
    <location>
        <begin position="1"/>
        <end position="19"/>
    </location>
</feature>
<gene>
    <name evidence="2" type="ORF">K239x_14460</name>
</gene>